<dbReference type="RefSeq" id="WP_132325623.1">
    <property type="nucleotide sequence ID" value="NZ_FWZT01000035.1"/>
</dbReference>
<keyword evidence="2" id="KW-1185">Reference proteome</keyword>
<accession>A0A1Y6CPJ1</accession>
<gene>
    <name evidence="1" type="ORF">SAMN06296036_13520</name>
</gene>
<dbReference type="Proteomes" id="UP000192907">
    <property type="component" value="Unassembled WGS sequence"/>
</dbReference>
<name>A0A1Y6CPJ1_9BACT</name>
<evidence type="ECO:0008006" key="3">
    <source>
        <dbReference type="Google" id="ProtNLM"/>
    </source>
</evidence>
<organism evidence="1 2">
    <name type="scientific">Pseudobacteriovorax antillogorgiicola</name>
    <dbReference type="NCBI Taxonomy" id="1513793"/>
    <lineage>
        <taxon>Bacteria</taxon>
        <taxon>Pseudomonadati</taxon>
        <taxon>Bdellovibrionota</taxon>
        <taxon>Oligoflexia</taxon>
        <taxon>Oligoflexales</taxon>
        <taxon>Pseudobacteriovoracaceae</taxon>
        <taxon>Pseudobacteriovorax</taxon>
    </lineage>
</organism>
<sequence length="81" mass="9211">MQLIEKIKSWKESHPSRSLAVLERRTNVSKESLSKLLNGKRQARLGTAITILVAICETRTEADEILRSDYEEFDALHNLSA</sequence>
<evidence type="ECO:0000313" key="1">
    <source>
        <dbReference type="EMBL" id="SMF80491.1"/>
    </source>
</evidence>
<proteinExistence type="predicted"/>
<dbReference type="AlphaFoldDB" id="A0A1Y6CPJ1"/>
<evidence type="ECO:0000313" key="2">
    <source>
        <dbReference type="Proteomes" id="UP000192907"/>
    </source>
</evidence>
<dbReference type="EMBL" id="FWZT01000035">
    <property type="protein sequence ID" value="SMF80491.1"/>
    <property type="molecule type" value="Genomic_DNA"/>
</dbReference>
<protein>
    <recommendedName>
        <fullName evidence="3">Cro/C1-type HTH DNA-binding domain-containing protein</fullName>
    </recommendedName>
</protein>
<reference evidence="2" key="1">
    <citation type="submission" date="2017-04" db="EMBL/GenBank/DDBJ databases">
        <authorList>
            <person name="Varghese N."/>
            <person name="Submissions S."/>
        </authorList>
    </citation>
    <scope>NUCLEOTIDE SEQUENCE [LARGE SCALE GENOMIC DNA]</scope>
    <source>
        <strain evidence="2">RKEM611</strain>
    </source>
</reference>